<keyword evidence="2" id="KW-0540">Nuclease</keyword>
<accession>A0ABU2FWS9</accession>
<keyword evidence="2" id="KW-0255">Endonuclease</keyword>
<dbReference type="Gene3D" id="3.40.1350.10">
    <property type="match status" value="1"/>
</dbReference>
<keyword evidence="3" id="KW-1185">Reference proteome</keyword>
<protein>
    <submittedName>
        <fullName evidence="2">Restriction endonuclease</fullName>
    </submittedName>
</protein>
<dbReference type="InterPro" id="IPR052906">
    <property type="entry name" value="Type_IV_Methyl-Rstrct_Enzyme"/>
</dbReference>
<feature type="domain" description="Restriction endonuclease type IV Mrr" evidence="1">
    <location>
        <begin position="1"/>
        <end position="112"/>
    </location>
</feature>
<keyword evidence="2" id="KW-0378">Hydrolase</keyword>
<reference evidence="2 3" key="1">
    <citation type="submission" date="2022-06" db="EMBL/GenBank/DDBJ databases">
        <title>Halomicroarcula sp. a new haloarchaeum isolate from saline soil.</title>
        <authorList>
            <person name="Strakova D."/>
            <person name="Galisteo C."/>
            <person name="Sanchez-Porro C."/>
            <person name="Ventosa A."/>
        </authorList>
    </citation>
    <scope>NUCLEOTIDE SEQUENCE [LARGE SCALE GENOMIC DNA]</scope>
    <source>
        <strain evidence="2 3">S3CR25-11</strain>
    </source>
</reference>
<dbReference type="PANTHER" id="PTHR30015">
    <property type="entry name" value="MRR RESTRICTION SYSTEM PROTEIN"/>
    <property type="match status" value="1"/>
</dbReference>
<dbReference type="PANTHER" id="PTHR30015:SF7">
    <property type="entry name" value="TYPE IV METHYL-DIRECTED RESTRICTION ENZYME ECOKMRR"/>
    <property type="match status" value="1"/>
</dbReference>
<organism evidence="2 3">
    <name type="scientific">Haloarcula onubensis</name>
    <dbReference type="NCBI Taxonomy" id="2950539"/>
    <lineage>
        <taxon>Archaea</taxon>
        <taxon>Methanobacteriati</taxon>
        <taxon>Methanobacteriota</taxon>
        <taxon>Stenosarchaea group</taxon>
        <taxon>Halobacteria</taxon>
        <taxon>Halobacteriales</taxon>
        <taxon>Haloarculaceae</taxon>
        <taxon>Haloarcula</taxon>
    </lineage>
</organism>
<comment type="caution">
    <text evidence="2">The sequence shown here is derived from an EMBL/GenBank/DDBJ whole genome shotgun (WGS) entry which is preliminary data.</text>
</comment>
<evidence type="ECO:0000313" key="2">
    <source>
        <dbReference type="EMBL" id="MDS0284692.1"/>
    </source>
</evidence>
<dbReference type="InterPro" id="IPR011856">
    <property type="entry name" value="tRNA_endonuc-like_dom_sf"/>
</dbReference>
<dbReference type="EMBL" id="JAMQOS010000010">
    <property type="protein sequence ID" value="MDS0284692.1"/>
    <property type="molecule type" value="Genomic_DNA"/>
</dbReference>
<dbReference type="SUPFAM" id="SSF52980">
    <property type="entry name" value="Restriction endonuclease-like"/>
    <property type="match status" value="1"/>
</dbReference>
<sequence length="246" mass="27077">MGNEDFEHFVADLWERQGWSCEVSQKSRDKSLDVLAEKEQPYHQRHAIQAKRYKAGNNVGGPKISEYASLRDQFDADAALVVATSGYTRDARERAETLNVKLIDGDDLVDMIEEHNAHDLLHRYVGDQAPELEAEVNEADLALQRMNGYVRMPPGDADKIGVGEGITVTGAETGSVEALQEVIQQADDVHVDSKGQVFIADITEYIPASEVAGDAEPPIAGMLDPEAESMNWRSRTLLGTVKNLLS</sequence>
<gene>
    <name evidence="2" type="ORF">NDI86_21560</name>
</gene>
<evidence type="ECO:0000313" key="3">
    <source>
        <dbReference type="Proteomes" id="UP001268864"/>
    </source>
</evidence>
<dbReference type="Proteomes" id="UP001268864">
    <property type="component" value="Unassembled WGS sequence"/>
</dbReference>
<evidence type="ECO:0000259" key="1">
    <source>
        <dbReference type="Pfam" id="PF04471"/>
    </source>
</evidence>
<name>A0ABU2FWS9_9EURY</name>
<dbReference type="GO" id="GO:0004519">
    <property type="term" value="F:endonuclease activity"/>
    <property type="evidence" value="ECO:0007669"/>
    <property type="project" value="UniProtKB-KW"/>
</dbReference>
<proteinExistence type="predicted"/>
<dbReference type="RefSeq" id="WP_310902358.1">
    <property type="nucleotide sequence ID" value="NZ_JAMQOS010000010.1"/>
</dbReference>
<dbReference type="Pfam" id="PF04471">
    <property type="entry name" value="Mrr_cat"/>
    <property type="match status" value="1"/>
</dbReference>
<dbReference type="InterPro" id="IPR007560">
    <property type="entry name" value="Restrct_endonuc_IV_Mrr"/>
</dbReference>
<dbReference type="InterPro" id="IPR011335">
    <property type="entry name" value="Restrct_endonuc-II-like"/>
</dbReference>